<feature type="transmembrane region" description="Helical" evidence="9">
    <location>
        <begin position="413"/>
        <end position="430"/>
    </location>
</feature>
<feature type="transmembrane region" description="Helical" evidence="9">
    <location>
        <begin position="640"/>
        <end position="666"/>
    </location>
</feature>
<dbReference type="Proteomes" id="UP000503462">
    <property type="component" value="Chromosome 4"/>
</dbReference>
<feature type="transmembrane region" description="Helical" evidence="9">
    <location>
        <begin position="493"/>
        <end position="514"/>
    </location>
</feature>
<dbReference type="PANTHER" id="PTHR45711:SF6">
    <property type="entry name" value="CHLORIDE CHANNEL PROTEIN"/>
    <property type="match status" value="1"/>
</dbReference>
<keyword evidence="4 9" id="KW-1133">Transmembrane helix</keyword>
<evidence type="ECO:0000256" key="4">
    <source>
        <dbReference type="ARBA" id="ARBA00022989"/>
    </source>
</evidence>
<comment type="subcellular location">
    <subcellularLocation>
        <location evidence="1 9">Membrane</location>
        <topology evidence="1 9">Multi-pass membrane protein</topology>
    </subcellularLocation>
</comment>
<keyword evidence="13" id="KW-1185">Reference proteome</keyword>
<feature type="region of interest" description="Disordered" evidence="10">
    <location>
        <begin position="1"/>
        <end position="40"/>
    </location>
</feature>
<dbReference type="CDD" id="cd04591">
    <property type="entry name" value="CBS_pair_voltage-gated_CLC_euk_bac"/>
    <property type="match status" value="1"/>
</dbReference>
<dbReference type="InterPro" id="IPR001807">
    <property type="entry name" value="ClC"/>
</dbReference>
<dbReference type="CDD" id="cd03684">
    <property type="entry name" value="ClC_3_like"/>
    <property type="match status" value="1"/>
</dbReference>
<feature type="transmembrane region" description="Helical" evidence="9">
    <location>
        <begin position="544"/>
        <end position="564"/>
    </location>
</feature>
<evidence type="ECO:0000256" key="2">
    <source>
        <dbReference type="ARBA" id="ARBA00022448"/>
    </source>
</evidence>
<keyword evidence="5 9" id="KW-0406">Ion transport</keyword>
<gene>
    <name evidence="12" type="ORF">AMS68_005869</name>
</gene>
<organism evidence="12 13">
    <name type="scientific">Peltaster fructicola</name>
    <dbReference type="NCBI Taxonomy" id="286661"/>
    <lineage>
        <taxon>Eukaryota</taxon>
        <taxon>Fungi</taxon>
        <taxon>Dikarya</taxon>
        <taxon>Ascomycota</taxon>
        <taxon>Pezizomycotina</taxon>
        <taxon>Dothideomycetes</taxon>
        <taxon>Dothideomycetes incertae sedis</taxon>
        <taxon>Peltaster</taxon>
    </lineage>
</organism>
<evidence type="ECO:0000256" key="7">
    <source>
        <dbReference type="ARBA" id="ARBA00023214"/>
    </source>
</evidence>
<dbReference type="GO" id="GO:0005769">
    <property type="term" value="C:early endosome"/>
    <property type="evidence" value="ECO:0007669"/>
    <property type="project" value="TreeGrafter"/>
</dbReference>
<feature type="transmembrane region" description="Helical" evidence="9">
    <location>
        <begin position="377"/>
        <end position="401"/>
    </location>
</feature>
<dbReference type="GO" id="GO:0005886">
    <property type="term" value="C:plasma membrane"/>
    <property type="evidence" value="ECO:0007669"/>
    <property type="project" value="TreeGrafter"/>
</dbReference>
<dbReference type="Gene3D" id="1.10.3080.10">
    <property type="entry name" value="Clc chloride channel"/>
    <property type="match status" value="1"/>
</dbReference>
<dbReference type="InterPro" id="IPR014743">
    <property type="entry name" value="Cl-channel_core"/>
</dbReference>
<feature type="compositionally biased region" description="Polar residues" evidence="10">
    <location>
        <begin position="87"/>
        <end position="108"/>
    </location>
</feature>
<feature type="domain" description="CBS" evidence="11">
    <location>
        <begin position="801"/>
        <end position="857"/>
    </location>
</feature>
<feature type="domain" description="CBS" evidence="11">
    <location>
        <begin position="708"/>
        <end position="769"/>
    </location>
</feature>
<dbReference type="InterPro" id="IPR046342">
    <property type="entry name" value="CBS_dom_sf"/>
</dbReference>
<dbReference type="AlphaFoldDB" id="A0A6H0XZZ6"/>
<dbReference type="Pfam" id="PF00654">
    <property type="entry name" value="Voltage_CLC"/>
    <property type="match status" value="1"/>
</dbReference>
<dbReference type="OrthoDB" id="44789at2759"/>
<dbReference type="SUPFAM" id="SSF81340">
    <property type="entry name" value="Clc chloride channel"/>
    <property type="match status" value="1"/>
</dbReference>
<accession>A0A6H0XZZ6</accession>
<feature type="region of interest" description="Disordered" evidence="10">
    <location>
        <begin position="79"/>
        <end position="108"/>
    </location>
</feature>
<evidence type="ECO:0000256" key="8">
    <source>
        <dbReference type="PROSITE-ProRule" id="PRU00703"/>
    </source>
</evidence>
<dbReference type="PROSITE" id="PS51371">
    <property type="entry name" value="CBS"/>
    <property type="match status" value="2"/>
</dbReference>
<evidence type="ECO:0000256" key="9">
    <source>
        <dbReference type="RuleBase" id="RU361221"/>
    </source>
</evidence>
<keyword evidence="8" id="KW-0129">CBS domain</keyword>
<evidence type="ECO:0000256" key="10">
    <source>
        <dbReference type="SAM" id="MobiDB-lite"/>
    </source>
</evidence>
<evidence type="ECO:0000256" key="3">
    <source>
        <dbReference type="ARBA" id="ARBA00022692"/>
    </source>
</evidence>
<evidence type="ECO:0000259" key="11">
    <source>
        <dbReference type="PROSITE" id="PS51371"/>
    </source>
</evidence>
<feature type="transmembrane region" description="Helical" evidence="9">
    <location>
        <begin position="576"/>
        <end position="598"/>
    </location>
</feature>
<dbReference type="SUPFAM" id="SSF54631">
    <property type="entry name" value="CBS-domain pair"/>
    <property type="match status" value="1"/>
</dbReference>
<dbReference type="GO" id="GO:0005794">
    <property type="term" value="C:Golgi apparatus"/>
    <property type="evidence" value="ECO:0007669"/>
    <property type="project" value="TreeGrafter"/>
</dbReference>
<keyword evidence="7 9" id="KW-0868">Chloride</keyword>
<dbReference type="PANTHER" id="PTHR45711">
    <property type="entry name" value="CHLORIDE CHANNEL PROTEIN"/>
    <property type="match status" value="1"/>
</dbReference>
<comment type="similarity">
    <text evidence="9">Belongs to the chloride channel (TC 2.A.49) family.</text>
</comment>
<evidence type="ECO:0000256" key="5">
    <source>
        <dbReference type="ARBA" id="ARBA00023065"/>
    </source>
</evidence>
<dbReference type="Gene3D" id="3.10.580.10">
    <property type="entry name" value="CBS-domain"/>
    <property type="match status" value="1"/>
</dbReference>
<protein>
    <recommendedName>
        <fullName evidence="9">Chloride channel protein</fullName>
    </recommendedName>
</protein>
<evidence type="ECO:0000313" key="13">
    <source>
        <dbReference type="Proteomes" id="UP000503462"/>
    </source>
</evidence>
<feature type="transmembrane region" description="Helical" evidence="9">
    <location>
        <begin position="320"/>
        <end position="343"/>
    </location>
</feature>
<evidence type="ECO:0000313" key="12">
    <source>
        <dbReference type="EMBL" id="QIX00352.1"/>
    </source>
</evidence>
<dbReference type="Pfam" id="PF00571">
    <property type="entry name" value="CBS"/>
    <property type="match status" value="1"/>
</dbReference>
<dbReference type="FunFam" id="1.10.3080.10:FF:000011">
    <property type="entry name" value="Chloride channel protein"/>
    <property type="match status" value="1"/>
</dbReference>
<dbReference type="EMBL" id="CP051142">
    <property type="protein sequence ID" value="QIX00352.1"/>
    <property type="molecule type" value="Genomic_DNA"/>
</dbReference>
<name>A0A6H0XZZ6_9PEZI</name>
<proteinExistence type="inferred from homology"/>
<feature type="region of interest" description="Disordered" evidence="10">
    <location>
        <begin position="858"/>
        <end position="893"/>
    </location>
</feature>
<reference evidence="12 13" key="1">
    <citation type="journal article" date="2016" name="Sci. Rep.">
        <title>Peltaster fructicola genome reveals evolution from an invasive phytopathogen to an ectophytic parasite.</title>
        <authorList>
            <person name="Xu C."/>
            <person name="Chen H."/>
            <person name="Gleason M.L."/>
            <person name="Xu J.R."/>
            <person name="Liu H."/>
            <person name="Zhang R."/>
            <person name="Sun G."/>
        </authorList>
    </citation>
    <scope>NUCLEOTIDE SEQUENCE [LARGE SCALE GENOMIC DNA]</scope>
    <source>
        <strain evidence="12 13">LNHT1506</strain>
    </source>
</reference>
<sequence length="893" mass="97067">MSSSSTETGDPDGKAPATSSRSKSKSPARDNVYTDEDEVNQHDLLADDYLGGNSALNDQISFKRQVKLNKPSFASRFLSSPFSSSSRNATPTSEQYEPQGLGSQTRGPSTNTILSYLNTSAVGSVGLSGHDAKDAAGLDWYVEGPGRRVGYDDLTAIDWIYEYAKERTRIQHLTASSTGLLGQLKILADSSQIWWILVCTGIAVGAIAASIDIVSDWLGDLKQGVCSNVEDGGRFYLNKIFCCWGIDSLAACPDWRPWGQVLGISNFGGSYVLGYLFFVIFSVCFAFGASIMVNRYSLYAKQSGIPEVKSVLGGFVIRRFLGAWTLIVKSFGLCLAVASGMWLGKEGPLVHVACCCANIFMKVFPGINDNEARKREVLSAAAASGISVAFGSPIGGVLFSLEQLSYYFPDKTMWASFVCAMVAAVTLQAIDPFRTGKLVLYQVTYHSGWHAFELVPFAILGVMGGLHGALFIRLNMWISRLRKSSVNPFLQRPVLEVVVVALITALISFPVSFLRAQSSELVEYLFAECVDIQSDELGLCKSGVANTGVIFALLASSIVGFFLASFTFGLQIPAGILLPSMAIGALYGRVVGLIVEVWQREHPSWLPFASCEPDKPCVTPGTYAVIGAASGLAGTTRMTVSIVVIMFELTGALTYVLPIMVAVMISKWVGDAFGKRGIYEAWIRFQGYPFLDNKDDAPVPDVAVSQIMTRIEDLVCIASSGHTIESLRELLKAHRFRGFPVIQSSQMPILLGYISRTELLFALDSATSSPAGRALPETTEAFFSHQPLTDPTVTLDLRPWMDQTPITLSSKSGLQLTSDMFQKLGLRYIVLVDRGRLAGLMTKKDLWLVLNEGDTDRAGQGTGVLREVNDNREDERGLLGNETVDDIRRSEDG</sequence>
<keyword evidence="2 9" id="KW-0813">Transport</keyword>
<feature type="transmembrane region" description="Helical" evidence="9">
    <location>
        <begin position="450"/>
        <end position="472"/>
    </location>
</feature>
<feature type="transmembrane region" description="Helical" evidence="9">
    <location>
        <begin position="193"/>
        <end position="211"/>
    </location>
</feature>
<evidence type="ECO:0000256" key="6">
    <source>
        <dbReference type="ARBA" id="ARBA00023136"/>
    </source>
</evidence>
<dbReference type="GO" id="GO:0005247">
    <property type="term" value="F:voltage-gated chloride channel activity"/>
    <property type="evidence" value="ECO:0007669"/>
    <property type="project" value="TreeGrafter"/>
</dbReference>
<keyword evidence="6 9" id="KW-0472">Membrane</keyword>
<dbReference type="InterPro" id="IPR000644">
    <property type="entry name" value="CBS_dom"/>
</dbReference>
<keyword evidence="3 9" id="KW-0812">Transmembrane</keyword>
<dbReference type="SMART" id="SM00116">
    <property type="entry name" value="CBS"/>
    <property type="match status" value="2"/>
</dbReference>
<feature type="compositionally biased region" description="Basic and acidic residues" evidence="10">
    <location>
        <begin position="867"/>
        <end position="877"/>
    </location>
</feature>
<evidence type="ECO:0000256" key="1">
    <source>
        <dbReference type="ARBA" id="ARBA00004141"/>
    </source>
</evidence>
<dbReference type="PRINTS" id="PR00762">
    <property type="entry name" value="CLCHANNEL"/>
</dbReference>
<feature type="transmembrane region" description="Helical" evidence="9">
    <location>
        <begin position="272"/>
        <end position="293"/>
    </location>
</feature>